<dbReference type="Proteomes" id="UP000231503">
    <property type="component" value="Unassembled WGS sequence"/>
</dbReference>
<proteinExistence type="predicted"/>
<protein>
    <submittedName>
        <fullName evidence="2">Uncharacterized protein</fullName>
    </submittedName>
</protein>
<gene>
    <name evidence="2" type="ORF">COU47_00040</name>
</gene>
<dbReference type="AlphaFoldDB" id="A0A2H0TE44"/>
<comment type="caution">
    <text evidence="2">The sequence shown here is derived from an EMBL/GenBank/DDBJ whole genome shotgun (WGS) entry which is preliminary data.</text>
</comment>
<accession>A0A2H0TE44</accession>
<feature type="compositionally biased region" description="Polar residues" evidence="1">
    <location>
        <begin position="10"/>
        <end position="22"/>
    </location>
</feature>
<feature type="region of interest" description="Disordered" evidence="1">
    <location>
        <begin position="1"/>
        <end position="55"/>
    </location>
</feature>
<reference evidence="3" key="1">
    <citation type="submission" date="2017-09" db="EMBL/GenBank/DDBJ databases">
        <title>Depth-based differentiation of microbial function through sediment-hosted aquifers and enrichment of novel symbionts in the deep terrestrial subsurface.</title>
        <authorList>
            <person name="Probst A.J."/>
            <person name="Ladd B."/>
            <person name="Jarett J.K."/>
            <person name="Geller-Mcgrath D.E."/>
            <person name="Sieber C.M.K."/>
            <person name="Emerson J.B."/>
            <person name="Anantharaman K."/>
            <person name="Thomas B.C."/>
            <person name="Malmstrom R."/>
            <person name="Stieglmeier M."/>
            <person name="Klingl A."/>
            <person name="Woyke T."/>
            <person name="Ryan C.M."/>
            <person name="Banfield J.F."/>
        </authorList>
    </citation>
    <scope>NUCLEOTIDE SEQUENCE [LARGE SCALE GENOMIC DNA]</scope>
</reference>
<evidence type="ECO:0000313" key="3">
    <source>
        <dbReference type="Proteomes" id="UP000231503"/>
    </source>
</evidence>
<name>A0A2H0TE44_9BACT</name>
<sequence>MSLENVGFSHLQNFPEGQQPSRGSMIEKIKNEIEALSRGNKEDASEEHPSIVGERLRNLKQKLKELEDEDQSH</sequence>
<evidence type="ECO:0000256" key="1">
    <source>
        <dbReference type="SAM" id="MobiDB-lite"/>
    </source>
</evidence>
<dbReference type="EMBL" id="PFCO01000001">
    <property type="protein sequence ID" value="PIR69816.1"/>
    <property type="molecule type" value="Genomic_DNA"/>
</dbReference>
<organism evidence="2 3">
    <name type="scientific">Candidatus Niyogibacteria bacterium CG10_big_fil_rev_8_21_14_0_10_46_36</name>
    <dbReference type="NCBI Taxonomy" id="1974726"/>
    <lineage>
        <taxon>Bacteria</taxon>
        <taxon>Candidatus Niyogiibacteriota</taxon>
    </lineage>
</organism>
<feature type="compositionally biased region" description="Basic and acidic residues" evidence="1">
    <location>
        <begin position="25"/>
        <end position="55"/>
    </location>
</feature>
<evidence type="ECO:0000313" key="2">
    <source>
        <dbReference type="EMBL" id="PIR69816.1"/>
    </source>
</evidence>